<dbReference type="EMBL" id="OZ060371">
    <property type="protein sequence ID" value="CAL4043586.1"/>
    <property type="molecule type" value="Genomic_DNA"/>
</dbReference>
<dbReference type="GO" id="GO:0008033">
    <property type="term" value="P:tRNA processing"/>
    <property type="evidence" value="ECO:0007669"/>
    <property type="project" value="UniProtKB-KW"/>
</dbReference>
<dbReference type="InterPro" id="IPR001455">
    <property type="entry name" value="TusA-like"/>
</dbReference>
<dbReference type="Gene3D" id="3.30.110.40">
    <property type="entry name" value="TusA-like domain"/>
    <property type="match status" value="1"/>
</dbReference>
<keyword evidence="2" id="KW-0819">tRNA processing</keyword>
<reference evidence="4" key="1">
    <citation type="submission" date="2024-06" db="EMBL/GenBank/DDBJ databases">
        <authorList>
            <person name="Manzano-Marin A."/>
            <person name="Manzano-Marin A."/>
            <person name="Alejandro Manzano Marin A."/>
        </authorList>
    </citation>
    <scope>NUCLEOTIDE SEQUENCE</scope>
    <source>
        <strain evidence="4">Ancorni-2928</strain>
    </source>
</reference>
<dbReference type="Pfam" id="PF01206">
    <property type="entry name" value="TusA"/>
    <property type="match status" value="1"/>
</dbReference>
<evidence type="ECO:0000256" key="2">
    <source>
        <dbReference type="ARBA" id="ARBA00022694"/>
    </source>
</evidence>
<dbReference type="AlphaFoldDB" id="A0AAT9IGX0"/>
<evidence type="ECO:0000313" key="4">
    <source>
        <dbReference type="EMBL" id="CAL4043586.1"/>
    </source>
</evidence>
<dbReference type="SUPFAM" id="SSF64307">
    <property type="entry name" value="SirA-like"/>
    <property type="match status" value="1"/>
</dbReference>
<protein>
    <submittedName>
        <fullName evidence="4">Sulfur carrier protein TusA</fullName>
    </submittedName>
</protein>
<dbReference type="NCBIfam" id="NF001423">
    <property type="entry name" value="PRK00299.1"/>
    <property type="match status" value="1"/>
</dbReference>
<sequence>MKGIFEKKRNILDLRGLCCPDIVFLLRKTMRTIRNGDIVLVISDDISIKQDIQYFCNFMGHNILEYHDKYVPFRYLLKRGNTSIT</sequence>
<dbReference type="InterPro" id="IPR036868">
    <property type="entry name" value="TusA-like_sf"/>
</dbReference>
<accession>A0AAT9IGX0</accession>
<organism evidence="4">
    <name type="scientific">Buchnera aphidicola</name>
    <name type="common">Anoecia corni</name>
    <dbReference type="NCBI Taxonomy" id="2994477"/>
    <lineage>
        <taxon>Bacteria</taxon>
        <taxon>Pseudomonadati</taxon>
        <taxon>Pseudomonadota</taxon>
        <taxon>Gammaproteobacteria</taxon>
        <taxon>Enterobacterales</taxon>
        <taxon>Erwiniaceae</taxon>
        <taxon>Buchnera</taxon>
    </lineage>
</organism>
<evidence type="ECO:0000259" key="3">
    <source>
        <dbReference type="Pfam" id="PF01206"/>
    </source>
</evidence>
<proteinExistence type="inferred from homology"/>
<dbReference type="PANTHER" id="PTHR33279">
    <property type="entry name" value="SULFUR CARRIER PROTEIN YEDF-RELATED"/>
    <property type="match status" value="1"/>
</dbReference>
<evidence type="ECO:0000256" key="1">
    <source>
        <dbReference type="ARBA" id="ARBA00008984"/>
    </source>
</evidence>
<feature type="domain" description="UPF0033" evidence="3">
    <location>
        <begin position="11"/>
        <end position="77"/>
    </location>
</feature>
<dbReference type="RefSeq" id="WP_367680881.1">
    <property type="nucleotide sequence ID" value="NZ_OZ060371.1"/>
</dbReference>
<name>A0AAT9IGX0_9GAMM</name>
<dbReference type="PANTHER" id="PTHR33279:SF2">
    <property type="entry name" value="SULFUR CARRIER PROTEIN TUSA"/>
    <property type="match status" value="1"/>
</dbReference>
<comment type="similarity">
    <text evidence="1">Belongs to the sulfur carrier protein TusA family.</text>
</comment>
<gene>
    <name evidence="4" type="primary">tusA</name>
    <name evidence="4" type="ORF">BUANCORI2928_346</name>
</gene>